<evidence type="ECO:0000259" key="14">
    <source>
        <dbReference type="PROSITE" id="PS50113"/>
    </source>
</evidence>
<dbReference type="RefSeq" id="WP_105460454.1">
    <property type="nucleotide sequence ID" value="NZ_RJJF01000012.1"/>
</dbReference>
<protein>
    <recommendedName>
        <fullName evidence="3">histidine kinase</fullName>
        <ecNumber evidence="3">2.7.13.3</ecNumber>
    </recommendedName>
</protein>
<organism evidence="15 17">
    <name type="scientific">Methanohalophilus euhalobius</name>
    <dbReference type="NCBI Taxonomy" id="51203"/>
    <lineage>
        <taxon>Archaea</taxon>
        <taxon>Methanobacteriati</taxon>
        <taxon>Methanobacteriota</taxon>
        <taxon>Stenosarchaea group</taxon>
        <taxon>Methanomicrobia</taxon>
        <taxon>Methanosarcinales</taxon>
        <taxon>Methanosarcinaceae</taxon>
        <taxon>Methanohalophilus</taxon>
    </lineage>
</organism>
<evidence type="ECO:0000256" key="1">
    <source>
        <dbReference type="ARBA" id="ARBA00000085"/>
    </source>
</evidence>
<evidence type="ECO:0000256" key="8">
    <source>
        <dbReference type="ARBA" id="ARBA00022840"/>
    </source>
</evidence>
<evidence type="ECO:0000256" key="6">
    <source>
        <dbReference type="ARBA" id="ARBA00022741"/>
    </source>
</evidence>
<evidence type="ECO:0000259" key="13">
    <source>
        <dbReference type="PROSITE" id="PS50112"/>
    </source>
</evidence>
<dbReference type="FunFam" id="1.10.287.130:FF:000038">
    <property type="entry name" value="Sensory transduction histidine kinase"/>
    <property type="match status" value="1"/>
</dbReference>
<feature type="domain" description="PAS" evidence="13">
    <location>
        <begin position="417"/>
        <end position="486"/>
    </location>
</feature>
<evidence type="ECO:0000259" key="12">
    <source>
        <dbReference type="PROSITE" id="PS50109"/>
    </source>
</evidence>
<dbReference type="Pfam" id="PF08448">
    <property type="entry name" value="PAS_4"/>
    <property type="match status" value="1"/>
</dbReference>
<feature type="domain" description="Histidine kinase" evidence="12">
    <location>
        <begin position="700"/>
        <end position="920"/>
    </location>
</feature>
<dbReference type="PANTHER" id="PTHR43711:SF31">
    <property type="entry name" value="HISTIDINE KINASE"/>
    <property type="match status" value="1"/>
</dbReference>
<dbReference type="InterPro" id="IPR050736">
    <property type="entry name" value="Sensor_HK_Regulatory"/>
</dbReference>
<dbReference type="SMART" id="SM00086">
    <property type="entry name" value="PAC"/>
    <property type="match status" value="3"/>
</dbReference>
<dbReference type="InterPro" id="IPR003018">
    <property type="entry name" value="GAF"/>
</dbReference>
<dbReference type="InterPro" id="IPR029016">
    <property type="entry name" value="GAF-like_dom_sf"/>
</dbReference>
<dbReference type="SUPFAM" id="SSF47384">
    <property type="entry name" value="Homodimeric domain of signal transducing histidine kinase"/>
    <property type="match status" value="1"/>
</dbReference>
<dbReference type="Pfam" id="PF00512">
    <property type="entry name" value="HisKA"/>
    <property type="match status" value="1"/>
</dbReference>
<dbReference type="EC" id="2.7.13.3" evidence="3"/>
<dbReference type="InterPro" id="IPR004358">
    <property type="entry name" value="Sig_transdc_His_kin-like_C"/>
</dbReference>
<dbReference type="SMART" id="SM00388">
    <property type="entry name" value="HisKA"/>
    <property type="match status" value="1"/>
</dbReference>
<dbReference type="InterPro" id="IPR001610">
    <property type="entry name" value="PAC"/>
</dbReference>
<evidence type="ECO:0000313" key="15">
    <source>
        <dbReference type="EMBL" id="PQV42887.1"/>
    </source>
</evidence>
<evidence type="ECO:0000256" key="3">
    <source>
        <dbReference type="ARBA" id="ARBA00012438"/>
    </source>
</evidence>
<dbReference type="PROSITE" id="PS50112">
    <property type="entry name" value="PAS"/>
    <property type="match status" value="3"/>
</dbReference>
<keyword evidence="11" id="KW-0131">Cell cycle</keyword>
<evidence type="ECO:0000256" key="10">
    <source>
        <dbReference type="ARBA" id="ARBA00023136"/>
    </source>
</evidence>
<accession>A0A315A075</accession>
<dbReference type="EMBL" id="RJJF01000012">
    <property type="protein sequence ID" value="RNI10446.1"/>
    <property type="molecule type" value="Genomic_DNA"/>
</dbReference>
<dbReference type="SUPFAM" id="SSF55874">
    <property type="entry name" value="ATPase domain of HSP90 chaperone/DNA topoisomerase II/histidine kinase"/>
    <property type="match status" value="1"/>
</dbReference>
<dbReference type="Pfam" id="PF13426">
    <property type="entry name" value="PAS_9"/>
    <property type="match status" value="1"/>
</dbReference>
<dbReference type="InterPro" id="IPR003594">
    <property type="entry name" value="HATPase_dom"/>
</dbReference>
<dbReference type="Pfam" id="PF08447">
    <property type="entry name" value="PAS_3"/>
    <property type="match status" value="2"/>
</dbReference>
<dbReference type="NCBIfam" id="TIGR00229">
    <property type="entry name" value="sensory_box"/>
    <property type="match status" value="3"/>
</dbReference>
<feature type="domain" description="PAC" evidence="14">
    <location>
        <begin position="618"/>
        <end position="668"/>
    </location>
</feature>
<evidence type="ECO:0000256" key="7">
    <source>
        <dbReference type="ARBA" id="ARBA00022777"/>
    </source>
</evidence>
<gene>
    <name evidence="15" type="ORF">B0H22_104144</name>
    <name evidence="16" type="ORF">EDD83_03535</name>
</gene>
<dbReference type="InterPro" id="IPR036097">
    <property type="entry name" value="HisK_dim/P_sf"/>
</dbReference>
<dbReference type="Gene3D" id="3.30.565.10">
    <property type="entry name" value="Histidine kinase-like ATPase, C-terminal domain"/>
    <property type="match status" value="1"/>
</dbReference>
<dbReference type="Pfam" id="PF13185">
    <property type="entry name" value="GAF_2"/>
    <property type="match status" value="1"/>
</dbReference>
<comment type="subcellular location">
    <subcellularLocation>
        <location evidence="2">Membrane</location>
    </subcellularLocation>
</comment>
<comment type="catalytic activity">
    <reaction evidence="1">
        <text>ATP + protein L-histidine = ADP + protein N-phospho-L-histidine.</text>
        <dbReference type="EC" id="2.7.13.3"/>
    </reaction>
</comment>
<feature type="domain" description="PAS" evidence="13">
    <location>
        <begin position="121"/>
        <end position="195"/>
    </location>
</feature>
<dbReference type="GO" id="GO:0005524">
    <property type="term" value="F:ATP binding"/>
    <property type="evidence" value="ECO:0007669"/>
    <property type="project" value="UniProtKB-KW"/>
</dbReference>
<keyword evidence="7" id="KW-0418">Kinase</keyword>
<dbReference type="InterPro" id="IPR000700">
    <property type="entry name" value="PAS-assoc_C"/>
</dbReference>
<keyword evidence="9" id="KW-0902">Two-component regulatory system</keyword>
<evidence type="ECO:0000256" key="5">
    <source>
        <dbReference type="ARBA" id="ARBA00022679"/>
    </source>
</evidence>
<evidence type="ECO:0000256" key="11">
    <source>
        <dbReference type="ARBA" id="ARBA00023306"/>
    </source>
</evidence>
<dbReference type="AlphaFoldDB" id="A0A315A075"/>
<name>A0A315A075_9EURY</name>
<dbReference type="SMART" id="SM00387">
    <property type="entry name" value="HATPase_c"/>
    <property type="match status" value="1"/>
</dbReference>
<evidence type="ECO:0000313" key="17">
    <source>
        <dbReference type="Proteomes" id="UP000251060"/>
    </source>
</evidence>
<dbReference type="Gene3D" id="3.30.450.40">
    <property type="match status" value="1"/>
</dbReference>
<evidence type="ECO:0000256" key="4">
    <source>
        <dbReference type="ARBA" id="ARBA00022553"/>
    </source>
</evidence>
<dbReference type="InterPro" id="IPR000014">
    <property type="entry name" value="PAS"/>
</dbReference>
<keyword evidence="5" id="KW-0808">Transferase</keyword>
<dbReference type="InterPro" id="IPR035965">
    <property type="entry name" value="PAS-like_dom_sf"/>
</dbReference>
<dbReference type="PRINTS" id="PR00344">
    <property type="entry name" value="BCTRLSENSOR"/>
</dbReference>
<dbReference type="Gene3D" id="3.30.450.20">
    <property type="entry name" value="PAS domain"/>
    <property type="match status" value="4"/>
</dbReference>
<dbReference type="InterPro" id="IPR005467">
    <property type="entry name" value="His_kinase_dom"/>
</dbReference>
<dbReference type="InterPro" id="IPR003661">
    <property type="entry name" value="HisK_dim/P_dom"/>
</dbReference>
<dbReference type="SMART" id="SM00091">
    <property type="entry name" value="PAS"/>
    <property type="match status" value="4"/>
</dbReference>
<reference evidence="16 18" key="2">
    <citation type="submission" date="2018-10" db="EMBL/GenBank/DDBJ databases">
        <title>Cultivation of a novel Methanohalophilus strain from Kebrit Deep of the Red Sea and a genomic comparison of members of the genus Methanohalophilus.</title>
        <authorList>
            <person name="Guan Y."/>
            <person name="Ngugi D.K."/>
            <person name="Stingl U."/>
        </authorList>
    </citation>
    <scope>NUCLEOTIDE SEQUENCE [LARGE SCALE GENOMIC DNA]</scope>
    <source>
        <strain evidence="16 18">DSM 10369</strain>
    </source>
</reference>
<dbReference type="Pfam" id="PF02518">
    <property type="entry name" value="HATPase_c"/>
    <property type="match status" value="1"/>
</dbReference>
<dbReference type="EMBL" id="PVBU01000004">
    <property type="protein sequence ID" value="PQV42887.1"/>
    <property type="molecule type" value="Genomic_DNA"/>
</dbReference>
<evidence type="ECO:0000313" key="18">
    <source>
        <dbReference type="Proteomes" id="UP000273978"/>
    </source>
</evidence>
<keyword evidence="8" id="KW-0067">ATP-binding</keyword>
<dbReference type="CDD" id="cd00082">
    <property type="entry name" value="HisKA"/>
    <property type="match status" value="1"/>
</dbReference>
<keyword evidence="10" id="KW-0472">Membrane</keyword>
<dbReference type="SUPFAM" id="SSF55781">
    <property type="entry name" value="GAF domain-like"/>
    <property type="match status" value="1"/>
</dbReference>
<dbReference type="CDD" id="cd00130">
    <property type="entry name" value="PAS"/>
    <property type="match status" value="2"/>
</dbReference>
<comment type="caution">
    <text evidence="15">The sequence shown here is derived from an EMBL/GenBank/DDBJ whole genome shotgun (WGS) entry which is preliminary data.</text>
</comment>
<feature type="domain" description="PAC" evidence="14">
    <location>
        <begin position="196"/>
        <end position="248"/>
    </location>
</feature>
<dbReference type="CDD" id="cd16922">
    <property type="entry name" value="HATPase_EvgS-ArcB-TorS-like"/>
    <property type="match status" value="1"/>
</dbReference>
<dbReference type="PANTHER" id="PTHR43711">
    <property type="entry name" value="TWO-COMPONENT HISTIDINE KINASE"/>
    <property type="match status" value="1"/>
</dbReference>
<sequence length="929" mass="106452">MKIHSIKSFLDRISEGYAYHRIILDESETPCDYEFLDVNSAFEELTGLNGSEIIGKKITEILPDIRNDVFDWIEFYGKIALSGEETEIKQYSKPLDRWYRVNVYSPEKYYFVTLFTDISKDEERFRRLAENSQDLIYRYEFIPTPGFVYVNPTSTSIVGYTPEEHYNNPNLPFDLIHPKDKGTLEKYVQGLLPFDKPLELRYIHKNGQVVWIEQKSIPFYDSSGSLVALEGIGRDITQKKQIEERDNHLQKVIMGIRNVNQLIVKESNPDELIQKACDNLTETLGYYTAWIALFDEKQDVSLTASSGFNSEFEILTKQLENGNHPYCMQEALRSDVIIIIDSPLEKCIDCPLKSESSERAALCCRLQHNSHIFGVISVSVPKKYAYLEREHDMFKEVVGDIAFVLYNREIEEEKKQQEEHLLLMTRNMNDVVIETDIDGNYTYISPSHKRILGRGDELLGQNCFSKLHPDDQESAKGAFQKIVETCKENKAEYRYLHPDKGYIWLESIGTSYLKRNGEMSILINIRDITERKMAEDQAKNIAQEYETVFQGTQDSMFLVQVLENDEFQYIRTNKAHQESTGFSLEEVRGKTPRELLGKKKGDLVCANYARCVESKVPIFYEEFLTLPAGKKVWMTTLTPIIRDNDVRYIVGSSQDITGRKLAEKGLQKANKKLKETMIKANKMALQARSANKIKSEFLANTSHELRTPLNSVIGFSEILLEESMGDLNDTQKKYVSNISKSGKHLLKIINEILDLSRTESGKIEIHKEKFDLNNVFEEIREVMASQAIAKSINLQITSNENNLTVFADRRMIKQIIFNLVDNAIKFTPQNEKVSITAKISNENKILVSVSDTGIGIPENKIEEIFDPFIQVDGSTKRSYGGIGLGLSIVKKYVEMHGGDVWVESKIGEGSIFMFTLPIKQKVICFESLP</sequence>
<dbReference type="GO" id="GO:0000155">
    <property type="term" value="F:phosphorelay sensor kinase activity"/>
    <property type="evidence" value="ECO:0007669"/>
    <property type="project" value="InterPro"/>
</dbReference>
<dbReference type="GO" id="GO:0016020">
    <property type="term" value="C:membrane"/>
    <property type="evidence" value="ECO:0007669"/>
    <property type="project" value="UniProtKB-SubCell"/>
</dbReference>
<dbReference type="Gene3D" id="1.10.287.130">
    <property type="match status" value="1"/>
</dbReference>
<reference evidence="15 17" key="1">
    <citation type="submission" date="2018-02" db="EMBL/GenBank/DDBJ databases">
        <title>Subsurface microbial communities from deep shales in Ohio and West Virginia, USA.</title>
        <authorList>
            <person name="Wrighton K."/>
        </authorList>
    </citation>
    <scope>NUCLEOTIDE SEQUENCE [LARGE SCALE GENOMIC DNA]</scope>
    <source>
        <strain evidence="15 17">DSM 10369</strain>
    </source>
</reference>
<dbReference type="Proteomes" id="UP000273978">
    <property type="component" value="Unassembled WGS sequence"/>
</dbReference>
<proteinExistence type="predicted"/>
<feature type="domain" description="PAC" evidence="14">
    <location>
        <begin position="489"/>
        <end position="540"/>
    </location>
</feature>
<dbReference type="InterPro" id="IPR036890">
    <property type="entry name" value="HATPase_C_sf"/>
</dbReference>
<evidence type="ECO:0000256" key="2">
    <source>
        <dbReference type="ARBA" id="ARBA00004370"/>
    </source>
</evidence>
<dbReference type="InterPro" id="IPR013656">
    <property type="entry name" value="PAS_4"/>
</dbReference>
<dbReference type="FunFam" id="3.30.565.10:FF:000010">
    <property type="entry name" value="Sensor histidine kinase RcsC"/>
    <property type="match status" value="1"/>
</dbReference>
<keyword evidence="6" id="KW-0547">Nucleotide-binding</keyword>
<dbReference type="InterPro" id="IPR013655">
    <property type="entry name" value="PAS_fold_3"/>
</dbReference>
<evidence type="ECO:0000313" key="16">
    <source>
        <dbReference type="EMBL" id="RNI10446.1"/>
    </source>
</evidence>
<feature type="domain" description="PAS" evidence="13">
    <location>
        <begin position="35"/>
        <end position="62"/>
    </location>
</feature>
<dbReference type="SUPFAM" id="SSF55785">
    <property type="entry name" value="PYP-like sensor domain (PAS domain)"/>
    <property type="match status" value="4"/>
</dbReference>
<keyword evidence="4" id="KW-0597">Phosphoprotein</keyword>
<dbReference type="PROSITE" id="PS50113">
    <property type="entry name" value="PAC"/>
    <property type="match status" value="3"/>
</dbReference>
<dbReference type="Proteomes" id="UP000251060">
    <property type="component" value="Unassembled WGS sequence"/>
</dbReference>
<dbReference type="PROSITE" id="PS50109">
    <property type="entry name" value="HIS_KIN"/>
    <property type="match status" value="1"/>
</dbReference>
<evidence type="ECO:0000256" key="9">
    <source>
        <dbReference type="ARBA" id="ARBA00023012"/>
    </source>
</evidence>